<comment type="function">
    <text evidence="1">Probable oxidoreductase that may play a role as regulator of mitochondrial function.</text>
</comment>
<evidence type="ECO:0000256" key="1">
    <source>
        <dbReference type="ARBA" id="ARBA00037217"/>
    </source>
</evidence>
<organism evidence="5 6">
    <name type="scientific">Streptomyces muensis</name>
    <dbReference type="NCBI Taxonomy" id="1077944"/>
    <lineage>
        <taxon>Bacteria</taxon>
        <taxon>Bacillati</taxon>
        <taxon>Actinomycetota</taxon>
        <taxon>Actinomycetes</taxon>
        <taxon>Kitasatosporales</taxon>
        <taxon>Streptomycetaceae</taxon>
        <taxon>Streptomyces</taxon>
    </lineage>
</organism>
<protein>
    <recommendedName>
        <fullName evidence="3">Pyridine nucleotide-disulfide oxidoreductase domain-containing protein 2</fullName>
    </recommendedName>
</protein>
<proteinExistence type="predicted"/>
<reference evidence="5" key="1">
    <citation type="submission" date="2022-01" db="EMBL/GenBank/DDBJ databases">
        <title>Draft Genome Sequences of Seven Type Strains of the Genus Streptomyces.</title>
        <authorList>
            <person name="Aziz S."/>
            <person name="Coretto E."/>
            <person name="Chronakova A."/>
            <person name="Sproer C."/>
            <person name="Huber K."/>
            <person name="Nouioui I."/>
            <person name="Gross H."/>
        </authorList>
    </citation>
    <scope>NUCLEOTIDE SEQUENCE</scope>
    <source>
        <strain evidence="5">DSM 103493</strain>
    </source>
</reference>
<dbReference type="PANTHER" id="PTHR10668">
    <property type="entry name" value="PHYTOENE DEHYDROGENASE"/>
    <property type="match status" value="1"/>
</dbReference>
<dbReference type="InterPro" id="IPR002937">
    <property type="entry name" value="Amino_oxidase"/>
</dbReference>
<dbReference type="RefSeq" id="WP_234760835.1">
    <property type="nucleotide sequence ID" value="NZ_JAKEIP010000006.1"/>
</dbReference>
<keyword evidence="6" id="KW-1185">Reference proteome</keyword>
<dbReference type="GO" id="GO:0016491">
    <property type="term" value="F:oxidoreductase activity"/>
    <property type="evidence" value="ECO:0007669"/>
    <property type="project" value="InterPro"/>
</dbReference>
<dbReference type="AlphaFoldDB" id="A0A9X1PT42"/>
<dbReference type="Pfam" id="PF01593">
    <property type="entry name" value="Amino_oxidase"/>
    <property type="match status" value="1"/>
</dbReference>
<dbReference type="EMBL" id="JAKEIP010000006">
    <property type="protein sequence ID" value="MCF1592531.1"/>
    <property type="molecule type" value="Genomic_DNA"/>
</dbReference>
<accession>A0A9X1PT42</accession>
<evidence type="ECO:0000259" key="4">
    <source>
        <dbReference type="Pfam" id="PF01593"/>
    </source>
</evidence>
<comment type="caution">
    <text evidence="5">The sequence shown here is derived from an EMBL/GenBank/DDBJ whole genome shotgun (WGS) entry which is preliminary data.</text>
</comment>
<feature type="domain" description="Amine oxidase" evidence="4">
    <location>
        <begin position="16"/>
        <end position="498"/>
    </location>
</feature>
<dbReference type="Proteomes" id="UP001139384">
    <property type="component" value="Unassembled WGS sequence"/>
</dbReference>
<dbReference type="PANTHER" id="PTHR10668:SF103">
    <property type="entry name" value="PYRIDINE NUCLEOTIDE-DISULFIDE OXIDOREDUCTASE DOMAIN-CONTAINING PROTEIN 2"/>
    <property type="match status" value="1"/>
</dbReference>
<dbReference type="Gene3D" id="3.50.50.60">
    <property type="entry name" value="FAD/NAD(P)-binding domain"/>
    <property type="match status" value="2"/>
</dbReference>
<dbReference type="SUPFAM" id="SSF51905">
    <property type="entry name" value="FAD/NAD(P)-binding domain"/>
    <property type="match status" value="1"/>
</dbReference>
<name>A0A9X1PT42_STRM4</name>
<evidence type="ECO:0000313" key="6">
    <source>
        <dbReference type="Proteomes" id="UP001139384"/>
    </source>
</evidence>
<comment type="subunit">
    <text evidence="2">Interacts with COX5B; this interaction may contribute to localize PYROXD2 to the inner face of the inner mitochondrial membrane.</text>
</comment>
<dbReference type="InterPro" id="IPR036188">
    <property type="entry name" value="FAD/NAD-bd_sf"/>
</dbReference>
<evidence type="ECO:0000313" key="5">
    <source>
        <dbReference type="EMBL" id="MCF1592531.1"/>
    </source>
</evidence>
<sequence length="535" mass="59760">MPEQYDGVIIGSGQHGLILGTYLAKAGLKILLLERRLIFGGGLSTTEVTKPGFYHQMHSVNHFNITQTPWYKDLELANRVRYVTPRYDFAQPHRDGTALVFSRYIDETCESIARFSKKDAQTYREWNAKADLISDHIFWPERYSEPLAEAERDELLSRSSAGRDFLEIINRQPLTAVNELFEEERVRLLLLFKMSLFGTVLYDQVTTRSPMGALVRGFDLVANYQVAQGGSVALARSLMERYVQAGGEFRSGAHVERIVVDQGRATGVQLADGTVINSRFVASTVDVPQTFLKMVGEDQLPAPYADKVRAFKQTAWTLFGLHLALEEAPRHIGTDFDPHVNEALKVNVGCESMEQLFDLHDEVAEGKIPSRISFGTGSVTQFDPSQAPDGKATAYAWHAMPYAPDGDPESIEAVKEEFADRMIETWREWAPNLTSDNILARHIYTANDYTKELVNMVEGDIFVGSFSGDQTMWNHFGYRTPIEGLYMAGSPTHPGGAISGGGGYIASRIIAEDYDVPLWWTPVDARASLEKLAGR</sequence>
<evidence type="ECO:0000256" key="2">
    <source>
        <dbReference type="ARBA" id="ARBA00038825"/>
    </source>
</evidence>
<evidence type="ECO:0000256" key="3">
    <source>
        <dbReference type="ARBA" id="ARBA00040298"/>
    </source>
</evidence>
<gene>
    <name evidence="5" type="ORF">L0P92_02965</name>
</gene>